<accession>A0ABV4AUP4</accession>
<dbReference type="EMBL" id="JBGBPY010000001">
    <property type="protein sequence ID" value="MEY2183605.1"/>
    <property type="molecule type" value="Genomic_DNA"/>
</dbReference>
<evidence type="ECO:0000313" key="1">
    <source>
        <dbReference type="EMBL" id="MEY2183605.1"/>
    </source>
</evidence>
<comment type="caution">
    <text evidence="1">The sequence shown here is derived from an EMBL/GenBank/DDBJ whole genome shotgun (WGS) entry which is preliminary data.</text>
</comment>
<reference evidence="1 2" key="1">
    <citation type="submission" date="2024-07" db="EMBL/GenBank/DDBJ databases">
        <title>Molecular mechanisms and environmental adaptations of flagellar loss and biofilm growth of Rhodanobacter under environmental stress.</title>
        <authorList>
            <person name="Chen M."/>
        </authorList>
    </citation>
    <scope>NUCLEOTIDE SEQUENCE [LARGE SCALE GENOMIC DNA]</scope>
    <source>
        <strain evidence="1 2">RS22</strain>
    </source>
</reference>
<proteinExistence type="predicted"/>
<dbReference type="Pfam" id="PF11162">
    <property type="entry name" value="DUF2946"/>
    <property type="match status" value="1"/>
</dbReference>
<evidence type="ECO:0000313" key="2">
    <source>
        <dbReference type="Proteomes" id="UP001562159"/>
    </source>
</evidence>
<protein>
    <submittedName>
        <fullName evidence="1">DUF2946 domain-containing protein</fullName>
    </submittedName>
</protein>
<sequence length="125" mass="13544">MLRHKTRRQPIAWLAWLAMALLVVAPLVSRVLPAQAPMTHTMVGGDCAHGTVHAGHPCRHAGTQDPTDCCGYCVLLGQQSLLAASLLPHLLPAAPREAVAVAYRVPSPEHRGRLWARPRGPPYRA</sequence>
<dbReference type="Proteomes" id="UP001562159">
    <property type="component" value="Unassembled WGS sequence"/>
</dbReference>
<keyword evidence="2" id="KW-1185">Reference proteome</keyword>
<name>A0ABV4AUP4_9GAMM</name>
<dbReference type="InterPro" id="IPR021333">
    <property type="entry name" value="DUF2946"/>
</dbReference>
<gene>
    <name evidence="1" type="ORF">AB7878_14370</name>
</gene>
<organism evidence="1 2">
    <name type="scientific">Rhodanobacter humi</name>
    <dbReference type="NCBI Taxonomy" id="1888173"/>
    <lineage>
        <taxon>Bacteria</taxon>
        <taxon>Pseudomonadati</taxon>
        <taxon>Pseudomonadota</taxon>
        <taxon>Gammaproteobacteria</taxon>
        <taxon>Lysobacterales</taxon>
        <taxon>Rhodanobacteraceae</taxon>
        <taxon>Rhodanobacter</taxon>
    </lineage>
</organism>